<keyword evidence="2" id="KW-0808">Transferase</keyword>
<dbReference type="GO" id="GO:0010420">
    <property type="term" value="F:polyprenyldihydroxybenzoate methyltransferase activity"/>
    <property type="evidence" value="ECO:0007669"/>
    <property type="project" value="InterPro"/>
</dbReference>
<dbReference type="GO" id="GO:0032259">
    <property type="term" value="P:methylation"/>
    <property type="evidence" value="ECO:0007669"/>
    <property type="project" value="UniProtKB-KW"/>
</dbReference>
<name>A0AAW2YQ47_9EUKA</name>
<dbReference type="InterPro" id="IPR010233">
    <property type="entry name" value="UbiG_MeTrfase"/>
</dbReference>
<dbReference type="NCBIfam" id="TIGR01983">
    <property type="entry name" value="UbiG"/>
    <property type="match status" value="1"/>
</dbReference>
<evidence type="ECO:0000256" key="3">
    <source>
        <dbReference type="ARBA" id="ARBA00022688"/>
    </source>
</evidence>
<accession>A0AAW2YQ47</accession>
<keyword evidence="6" id="KW-1185">Reference proteome</keyword>
<dbReference type="SUPFAM" id="SSF53335">
    <property type="entry name" value="S-adenosyl-L-methionine-dependent methyltransferases"/>
    <property type="match status" value="1"/>
</dbReference>
<dbReference type="CDD" id="cd02440">
    <property type="entry name" value="AdoMet_MTases"/>
    <property type="match status" value="1"/>
</dbReference>
<dbReference type="Pfam" id="PF13489">
    <property type="entry name" value="Methyltransf_23"/>
    <property type="match status" value="1"/>
</dbReference>
<evidence type="ECO:0000256" key="4">
    <source>
        <dbReference type="ARBA" id="ARBA00022691"/>
    </source>
</evidence>
<dbReference type="AlphaFoldDB" id="A0AAW2YQ47"/>
<evidence type="ECO:0000256" key="1">
    <source>
        <dbReference type="ARBA" id="ARBA00022603"/>
    </source>
</evidence>
<comment type="caution">
    <text evidence="5">The sequence shown here is derived from an EMBL/GenBank/DDBJ whole genome shotgun (WGS) entry which is preliminary data.</text>
</comment>
<dbReference type="PANTHER" id="PTHR43464">
    <property type="entry name" value="METHYLTRANSFERASE"/>
    <property type="match status" value="1"/>
</dbReference>
<gene>
    <name evidence="5" type="ORF">AKO1_008108</name>
</gene>
<evidence type="ECO:0000313" key="6">
    <source>
        <dbReference type="Proteomes" id="UP001431209"/>
    </source>
</evidence>
<keyword evidence="3" id="KW-0831">Ubiquinone biosynthesis</keyword>
<dbReference type="GO" id="GO:0005739">
    <property type="term" value="C:mitochondrion"/>
    <property type="evidence" value="ECO:0007669"/>
    <property type="project" value="TreeGrafter"/>
</dbReference>
<keyword evidence="1 5" id="KW-0489">Methyltransferase</keyword>
<dbReference type="Gene3D" id="3.40.50.150">
    <property type="entry name" value="Vaccinia Virus protein VP39"/>
    <property type="match status" value="1"/>
</dbReference>
<evidence type="ECO:0000313" key="5">
    <source>
        <dbReference type="EMBL" id="KAL0479307.1"/>
    </source>
</evidence>
<dbReference type="EMBL" id="JAOPGA020000529">
    <property type="protein sequence ID" value="KAL0479307.1"/>
    <property type="molecule type" value="Genomic_DNA"/>
</dbReference>
<evidence type="ECO:0000256" key="2">
    <source>
        <dbReference type="ARBA" id="ARBA00022679"/>
    </source>
</evidence>
<reference evidence="5 6" key="1">
    <citation type="submission" date="2024-03" db="EMBL/GenBank/DDBJ databases">
        <title>The Acrasis kona genome and developmental transcriptomes reveal deep origins of eukaryotic multicellular pathways.</title>
        <authorList>
            <person name="Sheikh S."/>
            <person name="Fu C.-J."/>
            <person name="Brown M.W."/>
            <person name="Baldauf S.L."/>
        </authorList>
    </citation>
    <scope>NUCLEOTIDE SEQUENCE [LARGE SCALE GENOMIC DNA]</scope>
    <source>
        <strain evidence="5 6">ATCC MYA-3509</strain>
    </source>
</reference>
<protein>
    <submittedName>
        <fullName evidence="5">Polyprenyldihydroxybenzoate methyltransferase</fullName>
    </submittedName>
</protein>
<organism evidence="5 6">
    <name type="scientific">Acrasis kona</name>
    <dbReference type="NCBI Taxonomy" id="1008807"/>
    <lineage>
        <taxon>Eukaryota</taxon>
        <taxon>Discoba</taxon>
        <taxon>Heterolobosea</taxon>
        <taxon>Tetramitia</taxon>
        <taxon>Eutetramitia</taxon>
        <taxon>Acrasidae</taxon>
        <taxon>Acrasis</taxon>
    </lineage>
</organism>
<proteinExistence type="predicted"/>
<dbReference type="InterPro" id="IPR029063">
    <property type="entry name" value="SAM-dependent_MTases_sf"/>
</dbReference>
<keyword evidence="4" id="KW-0949">S-adenosyl-L-methionine</keyword>
<dbReference type="Proteomes" id="UP001431209">
    <property type="component" value="Unassembled WGS sequence"/>
</dbReference>
<dbReference type="PANTHER" id="PTHR43464:SF19">
    <property type="entry name" value="UBIQUINONE BIOSYNTHESIS O-METHYLTRANSFERASE, MITOCHONDRIAL"/>
    <property type="match status" value="1"/>
</dbReference>
<dbReference type="GO" id="GO:0061542">
    <property type="term" value="F:3-demethylubiquinol 3-O-methyltransferase activity"/>
    <property type="evidence" value="ECO:0007669"/>
    <property type="project" value="InterPro"/>
</dbReference>
<sequence>MNHYNLEDDFRPFKNIKALDIGCGGGLVAESLVRLGANVTALDASYNNIEIANKHKDLALKSTPDYDRLNYLHCTAEQLAAEATNNDDLFDLVVSFEVIEHVADVPMFINSICSLTKPGGCIMLSTINRTLRSYALAIAAAEYILKIVPQGTHDWKKFLTPSEIQVFLNKKNVNVDRATGVFYNPLTENFTLVNDLNVNYMLFAIKDPKTL</sequence>